<dbReference type="OrthoDB" id="977790at2"/>
<keyword evidence="1" id="KW-1133">Transmembrane helix</keyword>
<feature type="transmembrane region" description="Helical" evidence="1">
    <location>
        <begin position="205"/>
        <end position="224"/>
    </location>
</feature>
<dbReference type="KEGG" id="pin:Ping_1820"/>
<feature type="transmembrane region" description="Helical" evidence="1">
    <location>
        <begin position="166"/>
        <end position="185"/>
    </location>
</feature>
<keyword evidence="3" id="KW-1185">Reference proteome</keyword>
<reference evidence="2 3" key="1">
    <citation type="submission" date="2007-01" db="EMBL/GenBank/DDBJ databases">
        <title>Complete sequence of Psychromonas ingrahamii 37.</title>
        <authorList>
            <consortium name="US DOE Joint Genome Institute"/>
            <person name="Copeland A."/>
            <person name="Lucas S."/>
            <person name="Lapidus A."/>
            <person name="Barry K."/>
            <person name="Detter J.C."/>
            <person name="Glavina del Rio T."/>
            <person name="Hammon N."/>
            <person name="Israni S."/>
            <person name="Dalin E."/>
            <person name="Tice H."/>
            <person name="Pitluck S."/>
            <person name="Thompson L.S."/>
            <person name="Brettin T."/>
            <person name="Bruce D."/>
            <person name="Han C."/>
            <person name="Tapia R."/>
            <person name="Schmutz J."/>
            <person name="Larimer F."/>
            <person name="Land M."/>
            <person name="Hauser L."/>
            <person name="Kyrpides N."/>
            <person name="Ivanova N."/>
            <person name="Staley J."/>
            <person name="Richardson P."/>
        </authorList>
    </citation>
    <scope>NUCLEOTIDE SEQUENCE [LARGE SCALE GENOMIC DNA]</scope>
    <source>
        <strain evidence="2 3">37</strain>
    </source>
</reference>
<gene>
    <name evidence="2" type="ordered locus">Ping_1820</name>
</gene>
<evidence type="ECO:0000256" key="1">
    <source>
        <dbReference type="SAM" id="Phobius"/>
    </source>
</evidence>
<keyword evidence="1" id="KW-0812">Transmembrane</keyword>
<feature type="transmembrane region" description="Helical" evidence="1">
    <location>
        <begin position="64"/>
        <end position="84"/>
    </location>
</feature>
<feature type="transmembrane region" description="Helical" evidence="1">
    <location>
        <begin position="35"/>
        <end position="52"/>
    </location>
</feature>
<accession>A1SVT2</accession>
<dbReference type="EMBL" id="CP000510">
    <property type="protein sequence ID" value="ABM03597.1"/>
    <property type="molecule type" value="Genomic_DNA"/>
</dbReference>
<dbReference type="eggNOG" id="ENOG502ZCB0">
    <property type="taxonomic scope" value="Bacteria"/>
</dbReference>
<feature type="transmembrane region" description="Helical" evidence="1">
    <location>
        <begin position="121"/>
        <end position="138"/>
    </location>
</feature>
<proteinExistence type="predicted"/>
<dbReference type="AlphaFoldDB" id="A1SVT2"/>
<dbReference type="STRING" id="357804.Ping_1820"/>
<name>A1SVT2_PSYIN</name>
<organism evidence="2 3">
    <name type="scientific">Psychromonas ingrahamii (strain DSM 17664 / CCUG 51855 / 37)</name>
    <dbReference type="NCBI Taxonomy" id="357804"/>
    <lineage>
        <taxon>Bacteria</taxon>
        <taxon>Pseudomonadati</taxon>
        <taxon>Pseudomonadota</taxon>
        <taxon>Gammaproteobacteria</taxon>
        <taxon>Alteromonadales</taxon>
        <taxon>Psychromonadaceae</taxon>
        <taxon>Psychromonas</taxon>
    </lineage>
</organism>
<feature type="transmembrane region" description="Helical" evidence="1">
    <location>
        <begin position="7"/>
        <end position="23"/>
    </location>
</feature>
<dbReference type="HOGENOM" id="CLU_1164702_0_0_6"/>
<sequence>MTSKLQYSSIYFPVFLVLWIGLFLDSKPVAEVIEYSQWLTNGLVFLCFFWVYKKVAKKIKTLMIYGIGLAFLGEMFFAVLLGMYEYRLENIPLYVPLGHSLIYAAVFYINKEKVIQGKKELITSILYCAMIIYSSLWLALAQDILGFLCMLFVIFFLKKKIANKLFFLIMFFMIVYLELLGTYYACWVWPDTWFSKISFITSANPPSGISVFYFGFDLGCLWIYKKLNAQKWQRMKSLRKIRATKGVTAQGVK</sequence>
<dbReference type="Proteomes" id="UP000000639">
    <property type="component" value="Chromosome"/>
</dbReference>
<keyword evidence="1" id="KW-0472">Membrane</keyword>
<feature type="transmembrane region" description="Helical" evidence="1">
    <location>
        <begin position="144"/>
        <end position="159"/>
    </location>
</feature>
<feature type="transmembrane region" description="Helical" evidence="1">
    <location>
        <begin position="90"/>
        <end position="109"/>
    </location>
</feature>
<evidence type="ECO:0000313" key="2">
    <source>
        <dbReference type="EMBL" id="ABM03597.1"/>
    </source>
</evidence>
<evidence type="ECO:0000313" key="3">
    <source>
        <dbReference type="Proteomes" id="UP000000639"/>
    </source>
</evidence>
<protein>
    <submittedName>
        <fullName evidence="2">Uncharacterized protein</fullName>
    </submittedName>
</protein>